<evidence type="ECO:0000313" key="2">
    <source>
        <dbReference type="EMBL" id="PZC70929.1"/>
    </source>
</evidence>
<proteinExistence type="predicted"/>
<dbReference type="Gene3D" id="3.20.19.10">
    <property type="entry name" value="Aconitase, domain 4"/>
    <property type="match status" value="2"/>
</dbReference>
<gene>
    <name evidence="2" type="primary">HaOG214603</name>
    <name evidence="2" type="ORF">B5X24_HaOG214603</name>
</gene>
<dbReference type="InterPro" id="IPR006249">
    <property type="entry name" value="Aconitase/IRP2"/>
</dbReference>
<name>A0A2W1B2I6_HELAM</name>
<evidence type="ECO:0000259" key="1">
    <source>
        <dbReference type="Pfam" id="PF00694"/>
    </source>
</evidence>
<organism evidence="2 3">
    <name type="scientific">Helicoverpa armigera</name>
    <name type="common">Cotton bollworm</name>
    <name type="synonym">Heliothis armigera</name>
    <dbReference type="NCBI Taxonomy" id="29058"/>
    <lineage>
        <taxon>Eukaryota</taxon>
        <taxon>Metazoa</taxon>
        <taxon>Ecdysozoa</taxon>
        <taxon>Arthropoda</taxon>
        <taxon>Hexapoda</taxon>
        <taxon>Insecta</taxon>
        <taxon>Pterygota</taxon>
        <taxon>Neoptera</taxon>
        <taxon>Endopterygota</taxon>
        <taxon>Lepidoptera</taxon>
        <taxon>Glossata</taxon>
        <taxon>Ditrysia</taxon>
        <taxon>Noctuoidea</taxon>
        <taxon>Noctuidae</taxon>
        <taxon>Heliothinae</taxon>
        <taxon>Helicoverpa</taxon>
    </lineage>
</organism>
<evidence type="ECO:0000313" key="3">
    <source>
        <dbReference type="Proteomes" id="UP000249218"/>
    </source>
</evidence>
<accession>A0A2W1B2I6</accession>
<feature type="domain" description="Aconitase A/isopropylmalate dehydratase small subunit swivel" evidence="1">
    <location>
        <begin position="2"/>
        <end position="70"/>
    </location>
</feature>
<dbReference type="Pfam" id="PF00694">
    <property type="entry name" value="Aconitase_C"/>
    <property type="match status" value="1"/>
</dbReference>
<dbReference type="PANTHER" id="PTHR11670">
    <property type="entry name" value="ACONITASE/IRON-RESPONSIVE ELEMENT FAMILY MEMBER"/>
    <property type="match status" value="1"/>
</dbReference>
<dbReference type="Proteomes" id="UP000249218">
    <property type="component" value="Unassembled WGS sequence"/>
</dbReference>
<sequence length="195" mass="21103">MDIFDAAHRYATEGVPLIAIVGKDYGSGSSRDWAAKGPYLLGIRAVIAESFERIHRANLVGMGIIPLQFLPGQSADSFALDGSEQYSVHVPENIAPGDLLTVQCIVCNNIARASPVGMGIIPLQFLPGQSADSFALDGCEQYSVHVPENIAPGDLLTVQVSNGQTFQVKVRFDTEVDLTYFKNGGILNYMIRKML</sequence>
<dbReference type="InterPro" id="IPR000573">
    <property type="entry name" value="AconitaseA/IPMdHydase_ssu_swvl"/>
</dbReference>
<dbReference type="SUPFAM" id="SSF52016">
    <property type="entry name" value="LeuD/IlvD-like"/>
    <property type="match status" value="2"/>
</dbReference>
<dbReference type="AlphaFoldDB" id="A0A2W1B2I6"/>
<dbReference type="OrthoDB" id="2279155at2759"/>
<reference evidence="2 3" key="1">
    <citation type="journal article" date="2017" name="BMC Biol.">
        <title>Genomic innovations, transcriptional plasticity and gene loss underlying the evolution and divergence of two highly polyphagous and invasive Helicoverpa pest species.</title>
        <authorList>
            <person name="Pearce S.L."/>
            <person name="Clarke D.F."/>
            <person name="East P.D."/>
            <person name="Elfekih S."/>
            <person name="Gordon K.H."/>
            <person name="Jermiin L.S."/>
            <person name="McGaughran A."/>
            <person name="Oakeshott J.G."/>
            <person name="Papanikolaou A."/>
            <person name="Perera O.P."/>
            <person name="Rane R.V."/>
            <person name="Richards S."/>
            <person name="Tay W.T."/>
            <person name="Walsh T.K."/>
            <person name="Anderson A."/>
            <person name="Anderson C.J."/>
            <person name="Asgari S."/>
            <person name="Board P.G."/>
            <person name="Bretschneider A."/>
            <person name="Campbell P.M."/>
            <person name="Chertemps T."/>
            <person name="Christeller J.T."/>
            <person name="Coppin C.W."/>
            <person name="Downes S.J."/>
            <person name="Duan G."/>
            <person name="Farnsworth C.A."/>
            <person name="Good R.T."/>
            <person name="Han L.B."/>
            <person name="Han Y.C."/>
            <person name="Hatje K."/>
            <person name="Horne I."/>
            <person name="Huang Y.P."/>
            <person name="Hughes D.S."/>
            <person name="Jacquin-Joly E."/>
            <person name="James W."/>
            <person name="Jhangiani S."/>
            <person name="Kollmar M."/>
            <person name="Kuwar S.S."/>
            <person name="Li S."/>
            <person name="Liu N.Y."/>
            <person name="Maibeche M.T."/>
            <person name="Miller J.R."/>
            <person name="Montagne N."/>
            <person name="Perry T."/>
            <person name="Qu J."/>
            <person name="Song S.V."/>
            <person name="Sutton G.G."/>
            <person name="Vogel H."/>
            <person name="Walenz B.P."/>
            <person name="Xu W."/>
            <person name="Zhang H.J."/>
            <person name="Zou Z."/>
            <person name="Batterham P."/>
            <person name="Edwards O.R."/>
            <person name="Feyereisen R."/>
            <person name="Gibbs R.A."/>
            <person name="Heckel D.G."/>
            <person name="McGrath A."/>
            <person name="Robin C."/>
            <person name="Scherer S.E."/>
            <person name="Worley K.C."/>
            <person name="Wu Y.D."/>
        </authorList>
    </citation>
    <scope>NUCLEOTIDE SEQUENCE [LARGE SCALE GENOMIC DNA]</scope>
    <source>
        <strain evidence="2">Harm_GR_Male_#8</strain>
        <tissue evidence="2">Whole organism</tissue>
    </source>
</reference>
<dbReference type="EMBL" id="KZ150423">
    <property type="protein sequence ID" value="PZC70929.1"/>
    <property type="molecule type" value="Genomic_DNA"/>
</dbReference>
<protein>
    <recommendedName>
        <fullName evidence="1">Aconitase A/isopropylmalate dehydratase small subunit swivel domain-containing protein</fullName>
    </recommendedName>
</protein>
<keyword evidence="3" id="KW-1185">Reference proteome</keyword>
<dbReference type="InterPro" id="IPR015928">
    <property type="entry name" value="Aconitase/3IPM_dehydase_swvl"/>
</dbReference>